<organism evidence="1 2">
    <name type="scientific">Ancylostoma ceylanicum</name>
    <dbReference type="NCBI Taxonomy" id="53326"/>
    <lineage>
        <taxon>Eukaryota</taxon>
        <taxon>Metazoa</taxon>
        <taxon>Ecdysozoa</taxon>
        <taxon>Nematoda</taxon>
        <taxon>Chromadorea</taxon>
        <taxon>Rhabditida</taxon>
        <taxon>Rhabditina</taxon>
        <taxon>Rhabditomorpha</taxon>
        <taxon>Strongyloidea</taxon>
        <taxon>Ancylostomatidae</taxon>
        <taxon>Ancylostomatinae</taxon>
        <taxon>Ancylostoma</taxon>
    </lineage>
</organism>
<name>A0A016RW35_9BILA</name>
<evidence type="ECO:0000313" key="2">
    <source>
        <dbReference type="Proteomes" id="UP000024635"/>
    </source>
</evidence>
<reference evidence="2" key="1">
    <citation type="journal article" date="2015" name="Nat. Genet.">
        <title>The genome and transcriptome of the zoonotic hookworm Ancylostoma ceylanicum identify infection-specific gene families.</title>
        <authorList>
            <person name="Schwarz E.M."/>
            <person name="Hu Y."/>
            <person name="Antoshechkin I."/>
            <person name="Miller M.M."/>
            <person name="Sternberg P.W."/>
            <person name="Aroian R.V."/>
        </authorList>
    </citation>
    <scope>NUCLEOTIDE SEQUENCE</scope>
    <source>
        <strain evidence="2">HY135</strain>
    </source>
</reference>
<accession>A0A016RW35</accession>
<sequence>MGVDCDGLSAASKSTRRDRTAYDGIVSAVTNLGFLHSCSSLLVLTDKKTKQLSRKPDGVVLEKIAARAVRSRCLLFEAAEWPPPSTPTLLHCDVWLWFYWRIWMALDVVYRSEKADALGKTMSFDKR</sequence>
<protein>
    <submittedName>
        <fullName evidence="1">Uncharacterized protein</fullName>
    </submittedName>
</protein>
<dbReference type="EMBL" id="JARK01001693">
    <property type="protein sequence ID" value="EYB82570.1"/>
    <property type="molecule type" value="Genomic_DNA"/>
</dbReference>
<dbReference type="AlphaFoldDB" id="A0A016RW35"/>
<evidence type="ECO:0000313" key="1">
    <source>
        <dbReference type="EMBL" id="EYB82570.1"/>
    </source>
</evidence>
<gene>
    <name evidence="1" type="primary">Acey_s0357.g3395</name>
    <name evidence="1" type="ORF">Y032_0357g3395</name>
</gene>
<dbReference type="Proteomes" id="UP000024635">
    <property type="component" value="Unassembled WGS sequence"/>
</dbReference>
<proteinExistence type="predicted"/>
<keyword evidence="2" id="KW-1185">Reference proteome</keyword>
<comment type="caution">
    <text evidence="1">The sequence shown here is derived from an EMBL/GenBank/DDBJ whole genome shotgun (WGS) entry which is preliminary data.</text>
</comment>